<dbReference type="NCBIfam" id="TIGR01509">
    <property type="entry name" value="HAD-SF-IA-v3"/>
    <property type="match status" value="1"/>
</dbReference>
<protein>
    <submittedName>
        <fullName evidence="1">HAD family phosphatase</fullName>
    </submittedName>
</protein>
<dbReference type="InterPro" id="IPR041492">
    <property type="entry name" value="HAD_2"/>
</dbReference>
<organism evidence="1 2">
    <name type="scientific">Congzhengia minquanensis</name>
    <dbReference type="NCBI Taxonomy" id="2763657"/>
    <lineage>
        <taxon>Bacteria</taxon>
        <taxon>Bacillati</taxon>
        <taxon>Bacillota</taxon>
        <taxon>Clostridia</taxon>
        <taxon>Eubacteriales</taxon>
        <taxon>Oscillospiraceae</taxon>
        <taxon>Congzhengia</taxon>
    </lineage>
</organism>
<keyword evidence="2" id="KW-1185">Reference proteome</keyword>
<comment type="caution">
    <text evidence="1">The sequence shown here is derived from an EMBL/GenBank/DDBJ whole genome shotgun (WGS) entry which is preliminary data.</text>
</comment>
<dbReference type="Gene3D" id="3.40.50.1000">
    <property type="entry name" value="HAD superfamily/HAD-like"/>
    <property type="match status" value="1"/>
</dbReference>
<dbReference type="Proteomes" id="UP000611762">
    <property type="component" value="Unassembled WGS sequence"/>
</dbReference>
<reference evidence="1" key="1">
    <citation type="submission" date="2020-08" db="EMBL/GenBank/DDBJ databases">
        <title>Genome public.</title>
        <authorList>
            <person name="Liu C."/>
            <person name="Sun Q."/>
        </authorList>
    </citation>
    <scope>NUCLEOTIDE SEQUENCE</scope>
    <source>
        <strain evidence="1">H8</strain>
    </source>
</reference>
<dbReference type="SFLD" id="SFLDG01129">
    <property type="entry name" value="C1.5:_HAD__Beta-PGM__Phosphata"/>
    <property type="match status" value="1"/>
</dbReference>
<dbReference type="PANTHER" id="PTHR18901:SF38">
    <property type="entry name" value="PSEUDOURIDINE-5'-PHOSPHATASE"/>
    <property type="match status" value="1"/>
</dbReference>
<dbReference type="SUPFAM" id="SSF56784">
    <property type="entry name" value="HAD-like"/>
    <property type="match status" value="1"/>
</dbReference>
<dbReference type="GO" id="GO:0016791">
    <property type="term" value="F:phosphatase activity"/>
    <property type="evidence" value="ECO:0007669"/>
    <property type="project" value="TreeGrafter"/>
</dbReference>
<dbReference type="InterPro" id="IPR023214">
    <property type="entry name" value="HAD_sf"/>
</dbReference>
<accession>A0A926HTP4</accession>
<dbReference type="InterPro" id="IPR036412">
    <property type="entry name" value="HAD-like_sf"/>
</dbReference>
<dbReference type="Pfam" id="PF13419">
    <property type="entry name" value="HAD_2"/>
    <property type="match status" value="1"/>
</dbReference>
<dbReference type="AlphaFoldDB" id="A0A926HTP4"/>
<sequence>MIEGAIFDVDGTILDSMPMWDNIGRIYLQQKGIEAEPNLNRVMFTMTMPEAADYLKQKYALPRSPEEIITEINGMIQKFYENKVPMKAGVHSLLLSLHARGIPITAASLSQRGMIEAAFSRLGIDKLFRRVFTSTEIGAGKDRPDIFYAAQVHMGTDISSTWVFEDGLYAMKTAKAAGFRICGVFDPSSISDQEEIQSVCDVYLPSYEGVLVSRFEGESEL</sequence>
<dbReference type="EMBL" id="JACRSU010000001">
    <property type="protein sequence ID" value="MBC8539747.1"/>
    <property type="molecule type" value="Genomic_DNA"/>
</dbReference>
<name>A0A926HTP4_9FIRM</name>
<dbReference type="PANTHER" id="PTHR18901">
    <property type="entry name" value="2-DEOXYGLUCOSE-6-PHOSPHATE PHOSPHATASE 2"/>
    <property type="match status" value="1"/>
</dbReference>
<dbReference type="RefSeq" id="WP_249310957.1">
    <property type="nucleotide sequence ID" value="NZ_JACRSU010000001.1"/>
</dbReference>
<dbReference type="InterPro" id="IPR006439">
    <property type="entry name" value="HAD-SF_hydro_IA"/>
</dbReference>
<dbReference type="SFLD" id="SFLDS00003">
    <property type="entry name" value="Haloacid_Dehalogenase"/>
    <property type="match status" value="1"/>
</dbReference>
<gene>
    <name evidence="1" type="ORF">H8698_02000</name>
</gene>
<dbReference type="InterPro" id="IPR023198">
    <property type="entry name" value="PGP-like_dom2"/>
</dbReference>
<evidence type="ECO:0000313" key="1">
    <source>
        <dbReference type="EMBL" id="MBC8539747.1"/>
    </source>
</evidence>
<proteinExistence type="predicted"/>
<dbReference type="Gene3D" id="1.10.150.240">
    <property type="entry name" value="Putative phosphatase, domain 2"/>
    <property type="match status" value="1"/>
</dbReference>
<evidence type="ECO:0000313" key="2">
    <source>
        <dbReference type="Proteomes" id="UP000611762"/>
    </source>
</evidence>